<gene>
    <name evidence="1" type="ORF">MNBD_GAMMA06-302</name>
</gene>
<dbReference type="NCBIfam" id="TIGR04256">
    <property type="entry name" value="GxxExxY"/>
    <property type="match status" value="1"/>
</dbReference>
<proteinExistence type="predicted"/>
<dbReference type="EMBL" id="UOFD01000076">
    <property type="protein sequence ID" value="VAW54359.1"/>
    <property type="molecule type" value="Genomic_DNA"/>
</dbReference>
<sequence length="127" mass="14274">MDGTISQRVIRCAFEVSNTLGAGFLEKVYEKALCVELEKKGLQFQSQKPIVVNYKGFQVGEYIADIVVEDKLLLELKALATLCSSHEAQLMNYLKATNLTVGLLLNFGRPKSGIKRIVWQHNETEKI</sequence>
<evidence type="ECO:0000313" key="1">
    <source>
        <dbReference type="EMBL" id="VAW54359.1"/>
    </source>
</evidence>
<dbReference type="AlphaFoldDB" id="A0A3B0WYQ8"/>
<evidence type="ECO:0008006" key="2">
    <source>
        <dbReference type="Google" id="ProtNLM"/>
    </source>
</evidence>
<name>A0A3B0WYQ8_9ZZZZ</name>
<dbReference type="InterPro" id="IPR026350">
    <property type="entry name" value="GxxExxY"/>
</dbReference>
<protein>
    <recommendedName>
        <fullName evidence="2">NADH:ubiquinone oxidoreductase subunit 5 (Chain L)/Multisubunit Na+/H+ antiporter, MnhA subunit</fullName>
    </recommendedName>
</protein>
<dbReference type="Pfam" id="PF13366">
    <property type="entry name" value="PDDEXK_3"/>
    <property type="match status" value="1"/>
</dbReference>
<organism evidence="1">
    <name type="scientific">hydrothermal vent metagenome</name>
    <dbReference type="NCBI Taxonomy" id="652676"/>
    <lineage>
        <taxon>unclassified sequences</taxon>
        <taxon>metagenomes</taxon>
        <taxon>ecological metagenomes</taxon>
    </lineage>
</organism>
<accession>A0A3B0WYQ8</accession>
<reference evidence="1" key="1">
    <citation type="submission" date="2018-06" db="EMBL/GenBank/DDBJ databases">
        <authorList>
            <person name="Zhirakovskaya E."/>
        </authorList>
    </citation>
    <scope>NUCLEOTIDE SEQUENCE</scope>
</reference>